<evidence type="ECO:0000313" key="3">
    <source>
        <dbReference type="EMBL" id="PWS37971.1"/>
    </source>
</evidence>
<gene>
    <name evidence="3" type="ORF">DFH01_01255</name>
</gene>
<comment type="caution">
    <text evidence="3">The sequence shown here is derived from an EMBL/GenBank/DDBJ whole genome shotgun (WGS) entry which is preliminary data.</text>
</comment>
<sequence>MTIPALRLGTAWARICGLMDEAAETFVRTSFSSVVRDNWDMAVGLMDSAGRQVAQSSRSVPSFVGTMPRTLAAMLERIPAARLSPGDVLISNDGYLGTGHLNDITMIRPLFRSGRIAAWIGSTFHCTDIGGAPSVEARDSWEEGLTIPVARILRAGEENEDVVAFLEANLRMPEEALGDIRAQFAMYDQAAPRLFRILEEEGIPDLDALAADIFGRSERAMRAAIAAVPDGEVTDEVTADGFDHPVTIRLRLAIQGDSITLDFSGTDPQIARPVNSPLNFSRAYSNYAVKCAFDPATPNNDGSFRPITLIAPEGCIVNPRRPAPVWGRHLTGHYLPMLVLAALGRLIPDRVIAESGSPLWNVYFTGEHADGRRYTRMFFMNGGHGAAASHDGPSCLSFPSNVATQPVEQFENAVPMLITQKSLIPGSGGDGARRGGLGQRLSFEVVGGKPVTATYRHERVQHPPRGLLGGGAGRGGRDLVNGKPVPAKARIVLQPGDVIAFETPGGGGFGDPRERSAEDRARDAAEGYV</sequence>
<dbReference type="InterPro" id="IPR003692">
    <property type="entry name" value="Hydantoinase_B"/>
</dbReference>
<evidence type="ECO:0000313" key="4">
    <source>
        <dbReference type="Proteomes" id="UP000245765"/>
    </source>
</evidence>
<dbReference type="Proteomes" id="UP000245765">
    <property type="component" value="Unassembled WGS sequence"/>
</dbReference>
<dbReference type="PANTHER" id="PTHR11365:SF23">
    <property type="entry name" value="HYPOTHETICAL 5-OXOPROLINASE (EUROFUNG)-RELATED"/>
    <property type="match status" value="1"/>
</dbReference>
<feature type="domain" description="Hydantoinase B/oxoprolinase" evidence="2">
    <location>
        <begin position="12"/>
        <end position="512"/>
    </location>
</feature>
<accession>A0A317FFX1</accession>
<proteinExistence type="predicted"/>
<dbReference type="PANTHER" id="PTHR11365">
    <property type="entry name" value="5-OXOPROLINASE RELATED"/>
    <property type="match status" value="1"/>
</dbReference>
<reference evidence="4" key="1">
    <citation type="submission" date="2018-05" db="EMBL/GenBank/DDBJ databases">
        <authorList>
            <person name="Du Z."/>
            <person name="Wang X."/>
        </authorList>
    </citation>
    <scope>NUCLEOTIDE SEQUENCE [LARGE SCALE GENOMIC DNA]</scope>
    <source>
        <strain evidence="4">CQN31</strain>
    </source>
</reference>
<protein>
    <submittedName>
        <fullName evidence="3">Hydantoinase B</fullName>
    </submittedName>
</protein>
<dbReference type="EMBL" id="QGNA01000001">
    <property type="protein sequence ID" value="PWS37971.1"/>
    <property type="molecule type" value="Genomic_DNA"/>
</dbReference>
<dbReference type="InterPro" id="IPR045079">
    <property type="entry name" value="Oxoprolinase-like"/>
</dbReference>
<dbReference type="RefSeq" id="WP_109868593.1">
    <property type="nucleotide sequence ID" value="NZ_QGNA01000001.1"/>
</dbReference>
<dbReference type="GO" id="GO:0005829">
    <property type="term" value="C:cytosol"/>
    <property type="evidence" value="ECO:0007669"/>
    <property type="project" value="TreeGrafter"/>
</dbReference>
<dbReference type="GO" id="GO:0017168">
    <property type="term" value="F:5-oxoprolinase (ATP-hydrolyzing) activity"/>
    <property type="evidence" value="ECO:0007669"/>
    <property type="project" value="TreeGrafter"/>
</dbReference>
<dbReference type="OrthoDB" id="9761586at2"/>
<keyword evidence="4" id="KW-1185">Reference proteome</keyword>
<evidence type="ECO:0000256" key="1">
    <source>
        <dbReference type="SAM" id="MobiDB-lite"/>
    </source>
</evidence>
<evidence type="ECO:0000259" key="2">
    <source>
        <dbReference type="Pfam" id="PF02538"/>
    </source>
</evidence>
<dbReference type="Pfam" id="PF02538">
    <property type="entry name" value="Hydantoinase_B"/>
    <property type="match status" value="1"/>
</dbReference>
<dbReference type="GO" id="GO:0006749">
    <property type="term" value="P:glutathione metabolic process"/>
    <property type="evidence" value="ECO:0007669"/>
    <property type="project" value="TreeGrafter"/>
</dbReference>
<name>A0A317FFX1_9PROT</name>
<organism evidence="3 4">
    <name type="scientific">Falsiroseomonas bella</name>
    <dbReference type="NCBI Taxonomy" id="2184016"/>
    <lineage>
        <taxon>Bacteria</taxon>
        <taxon>Pseudomonadati</taxon>
        <taxon>Pseudomonadota</taxon>
        <taxon>Alphaproteobacteria</taxon>
        <taxon>Acetobacterales</taxon>
        <taxon>Roseomonadaceae</taxon>
        <taxon>Falsiroseomonas</taxon>
    </lineage>
</organism>
<dbReference type="AlphaFoldDB" id="A0A317FFX1"/>
<feature type="region of interest" description="Disordered" evidence="1">
    <location>
        <begin position="502"/>
        <end position="529"/>
    </location>
</feature>
<feature type="compositionally biased region" description="Basic and acidic residues" evidence="1">
    <location>
        <begin position="511"/>
        <end position="529"/>
    </location>
</feature>